<evidence type="ECO:0008006" key="6">
    <source>
        <dbReference type="Google" id="ProtNLM"/>
    </source>
</evidence>
<feature type="signal peptide" evidence="3">
    <location>
        <begin position="1"/>
        <end position="20"/>
    </location>
</feature>
<feature type="region of interest" description="Disordered" evidence="1">
    <location>
        <begin position="121"/>
        <end position="189"/>
    </location>
</feature>
<dbReference type="EMBL" id="JARJLG010000005">
    <property type="protein sequence ID" value="KAJ7780786.1"/>
    <property type="molecule type" value="Genomic_DNA"/>
</dbReference>
<organism evidence="4 5">
    <name type="scientific">Mycena maculata</name>
    <dbReference type="NCBI Taxonomy" id="230809"/>
    <lineage>
        <taxon>Eukaryota</taxon>
        <taxon>Fungi</taxon>
        <taxon>Dikarya</taxon>
        <taxon>Basidiomycota</taxon>
        <taxon>Agaricomycotina</taxon>
        <taxon>Agaricomycetes</taxon>
        <taxon>Agaricomycetidae</taxon>
        <taxon>Agaricales</taxon>
        <taxon>Marasmiineae</taxon>
        <taxon>Mycenaceae</taxon>
        <taxon>Mycena</taxon>
    </lineage>
</organism>
<name>A0AAD7K8T4_9AGAR</name>
<reference evidence="4" key="1">
    <citation type="submission" date="2023-03" db="EMBL/GenBank/DDBJ databases">
        <title>Massive genome expansion in bonnet fungi (Mycena s.s.) driven by repeated elements and novel gene families across ecological guilds.</title>
        <authorList>
            <consortium name="Lawrence Berkeley National Laboratory"/>
            <person name="Harder C.B."/>
            <person name="Miyauchi S."/>
            <person name="Viragh M."/>
            <person name="Kuo A."/>
            <person name="Thoen E."/>
            <person name="Andreopoulos B."/>
            <person name="Lu D."/>
            <person name="Skrede I."/>
            <person name="Drula E."/>
            <person name="Henrissat B."/>
            <person name="Morin E."/>
            <person name="Kohler A."/>
            <person name="Barry K."/>
            <person name="LaButti K."/>
            <person name="Morin E."/>
            <person name="Salamov A."/>
            <person name="Lipzen A."/>
            <person name="Mereny Z."/>
            <person name="Hegedus B."/>
            <person name="Baldrian P."/>
            <person name="Stursova M."/>
            <person name="Weitz H."/>
            <person name="Taylor A."/>
            <person name="Grigoriev I.V."/>
            <person name="Nagy L.G."/>
            <person name="Martin F."/>
            <person name="Kauserud H."/>
        </authorList>
    </citation>
    <scope>NUCLEOTIDE SEQUENCE</scope>
    <source>
        <strain evidence="4">CBHHK188m</strain>
    </source>
</reference>
<keyword evidence="2" id="KW-0812">Transmembrane</keyword>
<keyword evidence="2" id="KW-0472">Membrane</keyword>
<keyword evidence="2" id="KW-1133">Transmembrane helix</keyword>
<keyword evidence="5" id="KW-1185">Reference proteome</keyword>
<dbReference type="AlphaFoldDB" id="A0AAD7K8T4"/>
<evidence type="ECO:0000256" key="3">
    <source>
        <dbReference type="SAM" id="SignalP"/>
    </source>
</evidence>
<sequence>MFAMFKLCVLFALAAPFASALTITSISGNVVSEGSITIDWTTSTSDAAGTFSIELDHPSFNSALAIANNVDSSSLSITVALPNVPAQDGYTIEFVAIDDVNTVFSTSSDFAIGAVSATQSTTVTGASNPPTSSSASTSASKTASGSGSAASVTLLSTKAEPSSTTNTGFGTTASATSPASGASSAAPSTTGSSGALAARSIFGGSVSGALLVALGVVAGAFAL</sequence>
<feature type="transmembrane region" description="Helical" evidence="2">
    <location>
        <begin position="201"/>
        <end position="222"/>
    </location>
</feature>
<keyword evidence="3" id="KW-0732">Signal</keyword>
<comment type="caution">
    <text evidence="4">The sequence shown here is derived from an EMBL/GenBank/DDBJ whole genome shotgun (WGS) entry which is preliminary data.</text>
</comment>
<dbReference type="Proteomes" id="UP001215280">
    <property type="component" value="Unassembled WGS sequence"/>
</dbReference>
<accession>A0AAD7K8T4</accession>
<proteinExistence type="predicted"/>
<evidence type="ECO:0000256" key="1">
    <source>
        <dbReference type="SAM" id="MobiDB-lite"/>
    </source>
</evidence>
<evidence type="ECO:0000313" key="5">
    <source>
        <dbReference type="Proteomes" id="UP001215280"/>
    </source>
</evidence>
<protein>
    <recommendedName>
        <fullName evidence="6">Extracellular conserved serine-rich protein</fullName>
    </recommendedName>
</protein>
<gene>
    <name evidence="4" type="ORF">DFH07DRAFT_793376</name>
</gene>
<evidence type="ECO:0000256" key="2">
    <source>
        <dbReference type="SAM" id="Phobius"/>
    </source>
</evidence>
<evidence type="ECO:0000313" key="4">
    <source>
        <dbReference type="EMBL" id="KAJ7780786.1"/>
    </source>
</evidence>
<feature type="compositionally biased region" description="Low complexity" evidence="1">
    <location>
        <begin position="124"/>
        <end position="189"/>
    </location>
</feature>
<feature type="chain" id="PRO_5042169383" description="Extracellular conserved serine-rich protein" evidence="3">
    <location>
        <begin position="21"/>
        <end position="223"/>
    </location>
</feature>